<dbReference type="GO" id="GO:0046513">
    <property type="term" value="P:ceramide biosynthetic process"/>
    <property type="evidence" value="ECO:0007669"/>
    <property type="project" value="TreeGrafter"/>
</dbReference>
<dbReference type="SMART" id="SM00454">
    <property type="entry name" value="SAM"/>
    <property type="match status" value="1"/>
</dbReference>
<dbReference type="Proteomes" id="UP000267096">
    <property type="component" value="Unassembled WGS sequence"/>
</dbReference>
<dbReference type="GO" id="GO:0047493">
    <property type="term" value="F:ceramide cholinephosphotransferase activity"/>
    <property type="evidence" value="ECO:0007669"/>
    <property type="project" value="TreeGrafter"/>
</dbReference>
<dbReference type="PANTHER" id="PTHR21290">
    <property type="entry name" value="SPHINGOMYELIN SYNTHETASE"/>
    <property type="match status" value="1"/>
</dbReference>
<dbReference type="EMBL" id="UYRR01033385">
    <property type="protein sequence ID" value="VDK58641.1"/>
    <property type="molecule type" value="Genomic_DNA"/>
</dbReference>
<keyword evidence="5" id="KW-1185">Reference proteome</keyword>
<evidence type="ECO:0000256" key="1">
    <source>
        <dbReference type="SAM" id="MobiDB-lite"/>
    </source>
</evidence>
<evidence type="ECO:0000259" key="3">
    <source>
        <dbReference type="PROSITE" id="PS50105"/>
    </source>
</evidence>
<sequence length="265" mass="30030">MTASAEQSSSSLNYNTSTNNNHYNSNNNANNNNVKRKQINEKAFDNDNSLIMKMSVEQWSYNDVAKWLTSIGFEHYANWIAFEHKIDGATLLTLTERDLREKPVEMQCLGDIKHLSNAISSLRNESFIHCSNSKSNLSTCSSSCHLNSHVHLPYANDINENSNASTLCADHQDGFVPIMNVNHGMYTEPTETSGMNLSSRENASGETRLIQVLTREHLIRQTYPPLPDIVLDNLPLIPWAFEVCELIGVVLSSIWFIILFFHKHR</sequence>
<dbReference type="OrthoDB" id="422827at2759"/>
<dbReference type="GO" id="GO:0000139">
    <property type="term" value="C:Golgi membrane"/>
    <property type="evidence" value="ECO:0007669"/>
    <property type="project" value="TreeGrafter"/>
</dbReference>
<name>A0A0M3K8R6_ANISI</name>
<dbReference type="AlphaFoldDB" id="A0A0M3K8R6"/>
<feature type="region of interest" description="Disordered" evidence="1">
    <location>
        <begin position="1"/>
        <end position="34"/>
    </location>
</feature>
<reference evidence="6" key="1">
    <citation type="submission" date="2017-02" db="UniProtKB">
        <authorList>
            <consortium name="WormBaseParasite"/>
        </authorList>
    </citation>
    <scope>IDENTIFICATION</scope>
</reference>
<feature type="domain" description="SAM" evidence="3">
    <location>
        <begin position="59"/>
        <end position="125"/>
    </location>
</feature>
<dbReference type="CDD" id="cd09515">
    <property type="entry name" value="SAM_SGMS1-like"/>
    <property type="match status" value="1"/>
</dbReference>
<dbReference type="GO" id="GO:0033188">
    <property type="term" value="F:sphingomyelin synthase activity"/>
    <property type="evidence" value="ECO:0007669"/>
    <property type="project" value="TreeGrafter"/>
</dbReference>
<keyword evidence="2" id="KW-1133">Transmembrane helix</keyword>
<dbReference type="InterPro" id="IPR013761">
    <property type="entry name" value="SAM/pointed_sf"/>
</dbReference>
<proteinExistence type="predicted"/>
<evidence type="ECO:0000313" key="6">
    <source>
        <dbReference type="WBParaSite" id="ASIM_0001735701-mRNA-1"/>
    </source>
</evidence>
<dbReference type="Gene3D" id="1.10.150.50">
    <property type="entry name" value="Transcription Factor, Ets-1"/>
    <property type="match status" value="1"/>
</dbReference>
<feature type="compositionally biased region" description="Low complexity" evidence="1">
    <location>
        <begin position="8"/>
        <end position="33"/>
    </location>
</feature>
<organism evidence="6">
    <name type="scientific">Anisakis simplex</name>
    <name type="common">Herring worm</name>
    <dbReference type="NCBI Taxonomy" id="6269"/>
    <lineage>
        <taxon>Eukaryota</taxon>
        <taxon>Metazoa</taxon>
        <taxon>Ecdysozoa</taxon>
        <taxon>Nematoda</taxon>
        <taxon>Chromadorea</taxon>
        <taxon>Rhabditida</taxon>
        <taxon>Spirurina</taxon>
        <taxon>Ascaridomorpha</taxon>
        <taxon>Ascaridoidea</taxon>
        <taxon>Anisakidae</taxon>
        <taxon>Anisakis</taxon>
        <taxon>Anisakis simplex complex</taxon>
    </lineage>
</organism>
<accession>A0A0M3K8R6</accession>
<evidence type="ECO:0000313" key="5">
    <source>
        <dbReference type="Proteomes" id="UP000267096"/>
    </source>
</evidence>
<dbReference type="PROSITE" id="PS50105">
    <property type="entry name" value="SAM_DOMAIN"/>
    <property type="match status" value="1"/>
</dbReference>
<dbReference type="InterPro" id="IPR045221">
    <property type="entry name" value="Sphingomyelin_synth-like"/>
</dbReference>
<dbReference type="PANTHER" id="PTHR21290:SF25">
    <property type="entry name" value="SPHINGOMYELIN SYNTHASE-RELATED PROTEIN 1"/>
    <property type="match status" value="1"/>
</dbReference>
<protein>
    <submittedName>
        <fullName evidence="6">Sphingomyelin synthase-related 1 (inferred by orthology to a C. elegans protein)</fullName>
    </submittedName>
</protein>
<keyword evidence="2" id="KW-0812">Transmembrane</keyword>
<dbReference type="GO" id="GO:0005789">
    <property type="term" value="C:endoplasmic reticulum membrane"/>
    <property type="evidence" value="ECO:0007669"/>
    <property type="project" value="TreeGrafter"/>
</dbReference>
<feature type="transmembrane region" description="Helical" evidence="2">
    <location>
        <begin position="236"/>
        <end position="261"/>
    </location>
</feature>
<evidence type="ECO:0000313" key="4">
    <source>
        <dbReference type="EMBL" id="VDK58641.1"/>
    </source>
</evidence>
<gene>
    <name evidence="4" type="ORF">ASIM_LOCUS16764</name>
</gene>
<dbReference type="GO" id="GO:0005886">
    <property type="term" value="C:plasma membrane"/>
    <property type="evidence" value="ECO:0007669"/>
    <property type="project" value="TreeGrafter"/>
</dbReference>
<dbReference type="Pfam" id="PF00536">
    <property type="entry name" value="SAM_1"/>
    <property type="match status" value="1"/>
</dbReference>
<dbReference type="InterPro" id="IPR001660">
    <property type="entry name" value="SAM"/>
</dbReference>
<reference evidence="4 5" key="2">
    <citation type="submission" date="2018-11" db="EMBL/GenBank/DDBJ databases">
        <authorList>
            <consortium name="Pathogen Informatics"/>
        </authorList>
    </citation>
    <scope>NUCLEOTIDE SEQUENCE [LARGE SCALE GENOMIC DNA]</scope>
</reference>
<keyword evidence="2" id="KW-0472">Membrane</keyword>
<evidence type="ECO:0000256" key="2">
    <source>
        <dbReference type="SAM" id="Phobius"/>
    </source>
</evidence>
<dbReference type="WBParaSite" id="ASIM_0001735701-mRNA-1">
    <property type="protein sequence ID" value="ASIM_0001735701-mRNA-1"/>
    <property type="gene ID" value="ASIM_0001735701"/>
</dbReference>
<dbReference type="SUPFAM" id="SSF47769">
    <property type="entry name" value="SAM/Pointed domain"/>
    <property type="match status" value="1"/>
</dbReference>